<dbReference type="PANTHER" id="PTHR40942">
    <property type="match status" value="1"/>
</dbReference>
<dbReference type="Proteomes" id="UP001218788">
    <property type="component" value="Unassembled WGS sequence"/>
</dbReference>
<evidence type="ECO:0000256" key="3">
    <source>
        <dbReference type="ARBA" id="ARBA00012506"/>
    </source>
</evidence>
<evidence type="ECO:0000256" key="2">
    <source>
        <dbReference type="ARBA" id="ARBA00005419"/>
    </source>
</evidence>
<evidence type="ECO:0000256" key="1">
    <source>
        <dbReference type="ARBA" id="ARBA00003413"/>
    </source>
</evidence>
<reference evidence="10 11" key="1">
    <citation type="submission" date="2022-10" db="EMBL/GenBank/DDBJ databases">
        <title>Alteromonas sp. chi3 Genome sequencing.</title>
        <authorList>
            <person name="Park S."/>
        </authorList>
    </citation>
    <scope>NUCLEOTIDE SEQUENCE [LARGE SCALE GENOMIC DNA]</scope>
    <source>
        <strain evidence="11">chi3</strain>
    </source>
</reference>
<dbReference type="PIRSF" id="PIRSF000903">
    <property type="entry name" value="B5n-ttraPtase_sm"/>
    <property type="match status" value="1"/>
</dbReference>
<dbReference type="InterPro" id="IPR029052">
    <property type="entry name" value="Metallo-depent_PP-like"/>
</dbReference>
<name>A0ABT5KZ18_9ALTE</name>
<dbReference type="InterPro" id="IPR004617">
    <property type="entry name" value="ApaH"/>
</dbReference>
<evidence type="ECO:0000313" key="10">
    <source>
        <dbReference type="EMBL" id="MDC8830028.1"/>
    </source>
</evidence>
<proteinExistence type="inferred from homology"/>
<dbReference type="InterPro" id="IPR004843">
    <property type="entry name" value="Calcineurin-like_PHP"/>
</dbReference>
<dbReference type="Pfam" id="PF00149">
    <property type="entry name" value="Metallophos"/>
    <property type="match status" value="1"/>
</dbReference>
<keyword evidence="4 10" id="KW-0378">Hydrolase</keyword>
<evidence type="ECO:0000256" key="6">
    <source>
        <dbReference type="ARBA" id="ARBA00032248"/>
    </source>
</evidence>
<organism evidence="10 11">
    <name type="scientific">Alteromonas gilva</name>
    <dbReference type="NCBI Taxonomy" id="2987522"/>
    <lineage>
        <taxon>Bacteria</taxon>
        <taxon>Pseudomonadati</taxon>
        <taxon>Pseudomonadota</taxon>
        <taxon>Gammaproteobacteria</taxon>
        <taxon>Alteromonadales</taxon>
        <taxon>Alteromonadaceae</taxon>
        <taxon>Alteromonas/Salinimonas group</taxon>
        <taxon>Alteromonas</taxon>
    </lineage>
</organism>
<evidence type="ECO:0000256" key="8">
    <source>
        <dbReference type="ARBA" id="ARBA00049417"/>
    </source>
</evidence>
<dbReference type="NCBIfam" id="NF001204">
    <property type="entry name" value="PRK00166.1"/>
    <property type="match status" value="1"/>
</dbReference>
<dbReference type="EC" id="3.6.1.41" evidence="3"/>
<dbReference type="GO" id="GO:0008803">
    <property type="term" value="F:bis(5'-nucleosyl)-tetraphosphatase (symmetrical) activity"/>
    <property type="evidence" value="ECO:0007669"/>
    <property type="project" value="UniProtKB-EC"/>
</dbReference>
<dbReference type="NCBIfam" id="TIGR00668">
    <property type="entry name" value="apaH"/>
    <property type="match status" value="1"/>
</dbReference>
<comment type="function">
    <text evidence="1">Hydrolyzes diadenosine 5',5'''-P1,P4-tetraphosphate to yield ADP.</text>
</comment>
<dbReference type="PANTHER" id="PTHR40942:SF4">
    <property type="entry name" value="CYTOCHROME C5"/>
    <property type="match status" value="1"/>
</dbReference>
<evidence type="ECO:0000256" key="4">
    <source>
        <dbReference type="ARBA" id="ARBA00022801"/>
    </source>
</evidence>
<dbReference type="EMBL" id="JAQQXP010000001">
    <property type="protein sequence ID" value="MDC8830028.1"/>
    <property type="molecule type" value="Genomic_DNA"/>
</dbReference>
<sequence>MSTYIVGDIQGCYSGLRNLLNALAFDPANDTLYAVGDLIARGEDSLSTVQLLRDLGTSFKCVLGNHDLHMLAVSQGIKKVKDKDKLKPLLNSPALPDIIDWYRQWPLAMRIDEHHTMAHAGLYPGWSVAQILALSDEVSDQLKSNNWQSLLKNMYGDGPKKWQDKLTGIERQRFIINATTRMRFISKGSELDLKTKCAPGAAPSGLKPWFDVNNPQLPSSHTIVFGHWAALMGKTDSTQFLALDTGYVWGNTLTAWCKETKQTISVKA</sequence>
<protein>
    <recommendedName>
        <fullName evidence="3">bis(5'-nucleosyl)-tetraphosphatase (symmetrical)</fullName>
        <ecNumber evidence="3">3.6.1.41</ecNumber>
    </recommendedName>
    <alternativeName>
        <fullName evidence="6">Ap4A hydrolase</fullName>
    </alternativeName>
    <alternativeName>
        <fullName evidence="5">Diadenosine 5',5'''-P1,P4-tetraphosphate pyrophosphohydrolase</fullName>
    </alternativeName>
    <alternativeName>
        <fullName evidence="7">Diadenosine tetraphosphatase</fullName>
    </alternativeName>
</protein>
<feature type="domain" description="Calcineurin-like phosphoesterase" evidence="9">
    <location>
        <begin position="1"/>
        <end position="150"/>
    </location>
</feature>
<dbReference type="RefSeq" id="WP_273638697.1">
    <property type="nucleotide sequence ID" value="NZ_JAQQXP010000001.1"/>
</dbReference>
<accession>A0ABT5KZ18</accession>
<comment type="caution">
    <text evidence="10">The sequence shown here is derived from an EMBL/GenBank/DDBJ whole genome shotgun (WGS) entry which is preliminary data.</text>
</comment>
<evidence type="ECO:0000259" key="9">
    <source>
        <dbReference type="Pfam" id="PF00149"/>
    </source>
</evidence>
<evidence type="ECO:0000256" key="5">
    <source>
        <dbReference type="ARBA" id="ARBA00031248"/>
    </source>
</evidence>
<evidence type="ECO:0000256" key="7">
    <source>
        <dbReference type="ARBA" id="ARBA00033210"/>
    </source>
</evidence>
<dbReference type="PRINTS" id="PR00114">
    <property type="entry name" value="STPHPHTASE"/>
</dbReference>
<dbReference type="Gene3D" id="3.60.21.10">
    <property type="match status" value="1"/>
</dbReference>
<comment type="catalytic activity">
    <reaction evidence="8">
        <text>P(1),P(4)-bis(5'-adenosyl) tetraphosphate + H2O = 2 ADP + 2 H(+)</text>
        <dbReference type="Rhea" id="RHEA:24252"/>
        <dbReference type="ChEBI" id="CHEBI:15377"/>
        <dbReference type="ChEBI" id="CHEBI:15378"/>
        <dbReference type="ChEBI" id="CHEBI:58141"/>
        <dbReference type="ChEBI" id="CHEBI:456216"/>
        <dbReference type="EC" id="3.6.1.41"/>
    </reaction>
</comment>
<evidence type="ECO:0000313" key="11">
    <source>
        <dbReference type="Proteomes" id="UP001218788"/>
    </source>
</evidence>
<dbReference type="InterPro" id="IPR006186">
    <property type="entry name" value="Ser/Thr-sp_prot-phosphatase"/>
</dbReference>
<comment type="similarity">
    <text evidence="2">Belongs to the Ap4A hydrolase family.</text>
</comment>
<keyword evidence="11" id="KW-1185">Reference proteome</keyword>
<gene>
    <name evidence="10" type="ORF">OIK42_04530</name>
</gene>
<dbReference type="SUPFAM" id="SSF56300">
    <property type="entry name" value="Metallo-dependent phosphatases"/>
    <property type="match status" value="1"/>
</dbReference>